<dbReference type="InterPro" id="IPR018053">
    <property type="entry name" value="Glyco_hydro_32_AS"/>
</dbReference>
<dbReference type="InterPro" id="IPR001362">
    <property type="entry name" value="Glyco_hydro_32"/>
</dbReference>
<dbReference type="InterPro" id="IPR013148">
    <property type="entry name" value="Glyco_hydro_32_N"/>
</dbReference>
<keyword evidence="2 4" id="KW-0378">Hydrolase</keyword>
<dbReference type="Gene3D" id="2.60.120.560">
    <property type="entry name" value="Exo-inulinase, domain 1"/>
    <property type="match status" value="1"/>
</dbReference>
<comment type="similarity">
    <text evidence="1 4">Belongs to the glycosyl hydrolase 32 family.</text>
</comment>
<dbReference type="PANTHER" id="PTHR42800:SF1">
    <property type="entry name" value="EXOINULINASE INUD (AFU_ORTHOLOGUE AFUA_5G00480)"/>
    <property type="match status" value="1"/>
</dbReference>
<evidence type="ECO:0000259" key="6">
    <source>
        <dbReference type="Pfam" id="PF08244"/>
    </source>
</evidence>
<proteinExistence type="inferred from homology"/>
<comment type="caution">
    <text evidence="7">The sequence shown here is derived from an EMBL/GenBank/DDBJ whole genome shotgun (WGS) entry which is preliminary data.</text>
</comment>
<dbReference type="SUPFAM" id="SSF75005">
    <property type="entry name" value="Arabinanase/levansucrase/invertase"/>
    <property type="match status" value="1"/>
</dbReference>
<feature type="domain" description="Glycosyl hydrolase family 32 C-terminal" evidence="6">
    <location>
        <begin position="375"/>
        <end position="493"/>
    </location>
</feature>
<evidence type="ECO:0000256" key="3">
    <source>
        <dbReference type="ARBA" id="ARBA00023295"/>
    </source>
</evidence>
<keyword evidence="8" id="KW-1185">Reference proteome</keyword>
<evidence type="ECO:0000256" key="2">
    <source>
        <dbReference type="ARBA" id="ARBA00022801"/>
    </source>
</evidence>
<evidence type="ECO:0000313" key="7">
    <source>
        <dbReference type="EMBL" id="MDN3688054.1"/>
    </source>
</evidence>
<keyword evidence="3 4" id="KW-0326">Glycosidase</keyword>
<dbReference type="PROSITE" id="PS00609">
    <property type="entry name" value="GLYCOSYL_HYDROL_F32"/>
    <property type="match status" value="1"/>
</dbReference>
<evidence type="ECO:0000313" key="8">
    <source>
        <dbReference type="Proteomes" id="UP001236663"/>
    </source>
</evidence>
<gene>
    <name evidence="7" type="ORF">QWZ15_09450</name>
</gene>
<accession>A0ABT8C5I6</accession>
<dbReference type="SUPFAM" id="SSF49899">
    <property type="entry name" value="Concanavalin A-like lectins/glucanases"/>
    <property type="match status" value="1"/>
</dbReference>
<sequence length="502" mass="57358">MKHLVKYIAFAWTLFSVFSCQTNHSETVSEPSESNYQEPHRPQYHFSPKANWMNDPNGMVYFDGEYHLFYQYYPDSTVWGPMHWGHAISTDLVHWEQLPVALEPDELGWIFSGSAVLDAENTSGLGTKDNPPLVAIYTYHDPVGADAGRDDFQTQGIAFSLDKGRTWEKYKGNPVLDNPGIQDFRDPKVSKMQVSGQDKWIMSLAVKDKISFYSSDDLLQWEYESDFNPPWAAYGGVWECPDLFPLTTPDGQEKWVLLVSINPGGPNGGSATQYVIGDFDGQTFSTDQNEIQWLDYGADNYAGVTWSNIPTSDGRKLFIGWMSNWLYANVVPTDVWRSATTLPRELSLWGKSPEWHLASRPVKELQKLRKSSHDISGDTISLEEELVELELSPVEEDFRLVFHNSEGEQVILAKEDDTLLLDRTQSGLVDFNERFPARHQAPLGELTVQNLRIYLDRSSIEVFINDGELVMTDLLFPEHRYTQVELKGFADENRLHYLQSIW</sequence>
<dbReference type="Pfam" id="PF00251">
    <property type="entry name" value="Glyco_hydro_32N"/>
    <property type="match status" value="1"/>
</dbReference>
<evidence type="ECO:0000256" key="1">
    <source>
        <dbReference type="ARBA" id="ARBA00009902"/>
    </source>
</evidence>
<dbReference type="InterPro" id="IPR023296">
    <property type="entry name" value="Glyco_hydro_beta-prop_sf"/>
</dbReference>
<dbReference type="SMART" id="SM00640">
    <property type="entry name" value="Glyco_32"/>
    <property type="match status" value="1"/>
</dbReference>
<dbReference type="InterPro" id="IPR013189">
    <property type="entry name" value="Glyco_hydro_32_C"/>
</dbReference>
<dbReference type="Pfam" id="PF08244">
    <property type="entry name" value="Glyco_hydro_32C"/>
    <property type="match status" value="1"/>
</dbReference>
<dbReference type="PROSITE" id="PS51257">
    <property type="entry name" value="PROKAR_LIPOPROTEIN"/>
    <property type="match status" value="1"/>
</dbReference>
<name>A0ABT8C5I6_9BACT</name>
<dbReference type="Proteomes" id="UP001236663">
    <property type="component" value="Unassembled WGS sequence"/>
</dbReference>
<dbReference type="Gene3D" id="2.115.10.20">
    <property type="entry name" value="Glycosyl hydrolase domain, family 43"/>
    <property type="match status" value="1"/>
</dbReference>
<feature type="domain" description="Glycosyl hydrolase family 32 N-terminal" evidence="5">
    <location>
        <begin position="45"/>
        <end position="351"/>
    </location>
</feature>
<dbReference type="PANTHER" id="PTHR42800">
    <property type="entry name" value="EXOINULINASE INUD (AFU_ORTHOLOGUE AFUA_5G00480)"/>
    <property type="match status" value="1"/>
</dbReference>
<organism evidence="7 8">
    <name type="scientific">Cyclobacterium jeungdonense</name>
    <dbReference type="NCBI Taxonomy" id="708087"/>
    <lineage>
        <taxon>Bacteria</taxon>
        <taxon>Pseudomonadati</taxon>
        <taxon>Bacteroidota</taxon>
        <taxon>Cytophagia</taxon>
        <taxon>Cytophagales</taxon>
        <taxon>Cyclobacteriaceae</taxon>
        <taxon>Cyclobacterium</taxon>
    </lineage>
</organism>
<dbReference type="RefSeq" id="WP_163384481.1">
    <property type="nucleotide sequence ID" value="NZ_JAUFQS010000007.1"/>
</dbReference>
<evidence type="ECO:0000256" key="4">
    <source>
        <dbReference type="RuleBase" id="RU362110"/>
    </source>
</evidence>
<dbReference type="EMBL" id="JAUFQS010000007">
    <property type="protein sequence ID" value="MDN3688054.1"/>
    <property type="molecule type" value="Genomic_DNA"/>
</dbReference>
<dbReference type="InterPro" id="IPR013320">
    <property type="entry name" value="ConA-like_dom_sf"/>
</dbReference>
<dbReference type="GO" id="GO:0016787">
    <property type="term" value="F:hydrolase activity"/>
    <property type="evidence" value="ECO:0007669"/>
    <property type="project" value="UniProtKB-KW"/>
</dbReference>
<dbReference type="CDD" id="cd18622">
    <property type="entry name" value="GH32_Inu-like"/>
    <property type="match status" value="1"/>
</dbReference>
<protein>
    <submittedName>
        <fullName evidence="7">Glycoside hydrolase family 32 protein</fullName>
    </submittedName>
</protein>
<reference evidence="8" key="1">
    <citation type="journal article" date="2019" name="Int. J. Syst. Evol. Microbiol.">
        <title>The Global Catalogue of Microorganisms (GCM) 10K type strain sequencing project: providing services to taxonomists for standard genome sequencing and annotation.</title>
        <authorList>
            <consortium name="The Broad Institute Genomics Platform"/>
            <consortium name="The Broad Institute Genome Sequencing Center for Infectious Disease"/>
            <person name="Wu L."/>
            <person name="Ma J."/>
        </authorList>
    </citation>
    <scope>NUCLEOTIDE SEQUENCE [LARGE SCALE GENOMIC DNA]</scope>
    <source>
        <strain evidence="8">CECT 7706</strain>
    </source>
</reference>
<evidence type="ECO:0000259" key="5">
    <source>
        <dbReference type="Pfam" id="PF00251"/>
    </source>
</evidence>